<feature type="compositionally biased region" description="Basic and acidic residues" evidence="1">
    <location>
        <begin position="34"/>
        <end position="49"/>
    </location>
</feature>
<accession>A0ABT7LW19</accession>
<evidence type="ECO:0000313" key="3">
    <source>
        <dbReference type="Proteomes" id="UP001230986"/>
    </source>
</evidence>
<organism evidence="2 3">
    <name type="scientific">Geitlerinema calcuttense NRMC-F 0142</name>
    <dbReference type="NCBI Taxonomy" id="2922238"/>
    <lineage>
        <taxon>Bacteria</taxon>
        <taxon>Bacillati</taxon>
        <taxon>Cyanobacteriota</taxon>
        <taxon>Cyanophyceae</taxon>
        <taxon>Geitlerinematales</taxon>
        <taxon>Geitlerinemataceae</taxon>
        <taxon>Geitlerinema</taxon>
    </lineage>
</organism>
<sequence length="159" mass="18133">MPELTDQQRAAMESAFRTHQTRATDERDLAERMYREGLSDAKNEPRGDEMPETNEAMEAAWETFWKGIRVLAESLPTSPLTLDQLKYLSSPSFRGGYEAGYTAAKSETCVWTQDDDIADMPGRWTAPCGLQLWFEDDEVSHVYCSKCGGRVQIPEREER</sequence>
<dbReference type="EMBL" id="JASVEJ010000001">
    <property type="protein sequence ID" value="MDL5055934.1"/>
    <property type="molecule type" value="Genomic_DNA"/>
</dbReference>
<name>A0ABT7LW19_9CYAN</name>
<comment type="caution">
    <text evidence="2">The sequence shown here is derived from an EMBL/GenBank/DDBJ whole genome shotgun (WGS) entry which is preliminary data.</text>
</comment>
<keyword evidence="3" id="KW-1185">Reference proteome</keyword>
<dbReference type="RefSeq" id="WP_286004044.1">
    <property type="nucleotide sequence ID" value="NZ_JASVEJ010000001.1"/>
</dbReference>
<feature type="region of interest" description="Disordered" evidence="1">
    <location>
        <begin position="1"/>
        <end position="29"/>
    </location>
</feature>
<proteinExistence type="predicted"/>
<gene>
    <name evidence="2" type="ORF">QQ055_00325</name>
</gene>
<dbReference type="Proteomes" id="UP001230986">
    <property type="component" value="Unassembled WGS sequence"/>
</dbReference>
<feature type="region of interest" description="Disordered" evidence="1">
    <location>
        <begin position="34"/>
        <end position="53"/>
    </location>
</feature>
<protein>
    <submittedName>
        <fullName evidence="2">Uncharacterized protein</fullName>
    </submittedName>
</protein>
<evidence type="ECO:0000313" key="2">
    <source>
        <dbReference type="EMBL" id="MDL5055934.1"/>
    </source>
</evidence>
<evidence type="ECO:0000256" key="1">
    <source>
        <dbReference type="SAM" id="MobiDB-lite"/>
    </source>
</evidence>
<reference evidence="2 3" key="1">
    <citation type="submission" date="2023-06" db="EMBL/GenBank/DDBJ databases">
        <title>Whole genome sequence of Oscillatoria calcuttensis NRMC-F 0142.</title>
        <authorList>
            <person name="Shakena Fathima T."/>
            <person name="Muralitharan G."/>
            <person name="Thajuddin N."/>
        </authorList>
    </citation>
    <scope>NUCLEOTIDE SEQUENCE [LARGE SCALE GENOMIC DNA]</scope>
    <source>
        <strain evidence="2 3">NRMC-F 0142</strain>
    </source>
</reference>